<comment type="caution">
    <text evidence="4">The sequence shown here is derived from an EMBL/GenBank/DDBJ whole genome shotgun (WGS) entry which is preliminary data.</text>
</comment>
<dbReference type="SMART" id="SM00909">
    <property type="entry name" value="Germane"/>
    <property type="match status" value="1"/>
</dbReference>
<accession>A0A939KL35</accession>
<name>A0A939KL35_9MICC</name>
<gene>
    <name evidence="4" type="ORF">J1902_16440</name>
</gene>
<sequence length="274" mass="26713">MRTRRRRITSTTAIAAVCLALPLWLSSCSAPPGPPVQGPGATQAAGPLPSPVAAPAPGTSPSPTAEAVPTPVPAPPVAPSGTGSPTGNSGATAAQTAPGETGPGPGTGGPPSALPPGGLPGAGTSTAPAQPPAATPQRRAAPSGPAVYYVAIDDGGSSGVRFGCNDSLVAVRSGTATDDPLTTALGRLLDPANTTAQESGLYNALSGSALHFVSGYFSGTTVVVDLSGSLRPGGVCDNPRIEAQLTQTIVAATGASRAEIYIDGRTLAEVLSLR</sequence>
<proteinExistence type="predicted"/>
<dbReference type="Pfam" id="PF10646">
    <property type="entry name" value="Germane"/>
    <property type="match status" value="1"/>
</dbReference>
<evidence type="ECO:0000313" key="5">
    <source>
        <dbReference type="Proteomes" id="UP000664164"/>
    </source>
</evidence>
<feature type="compositionally biased region" description="Low complexity" evidence="1">
    <location>
        <begin position="79"/>
        <end position="100"/>
    </location>
</feature>
<feature type="compositionally biased region" description="Low complexity" evidence="1">
    <location>
        <begin position="38"/>
        <end position="47"/>
    </location>
</feature>
<dbReference type="InterPro" id="IPR019606">
    <property type="entry name" value="GerMN"/>
</dbReference>
<protein>
    <submittedName>
        <fullName evidence="4">GerMN domain-containing protein</fullName>
    </submittedName>
</protein>
<evidence type="ECO:0000256" key="1">
    <source>
        <dbReference type="SAM" id="MobiDB-lite"/>
    </source>
</evidence>
<reference evidence="4" key="1">
    <citation type="submission" date="2021-03" db="EMBL/GenBank/DDBJ databases">
        <title>A new species, PO-11, isolated from a karst cave deposit.</title>
        <authorList>
            <person name="Zhaoxiaoyong W."/>
        </authorList>
    </citation>
    <scope>NUCLEOTIDE SEQUENCE</scope>
    <source>
        <strain evidence="4">PO-11</strain>
    </source>
</reference>
<feature type="compositionally biased region" description="Pro residues" evidence="1">
    <location>
        <begin position="48"/>
        <end position="60"/>
    </location>
</feature>
<evidence type="ECO:0000256" key="2">
    <source>
        <dbReference type="SAM" id="SignalP"/>
    </source>
</evidence>
<feature type="domain" description="GerMN" evidence="3">
    <location>
        <begin position="181"/>
        <end position="271"/>
    </location>
</feature>
<evidence type="ECO:0000259" key="3">
    <source>
        <dbReference type="SMART" id="SM00909"/>
    </source>
</evidence>
<dbReference type="PROSITE" id="PS51257">
    <property type="entry name" value="PROKAR_LIPOPROTEIN"/>
    <property type="match status" value="1"/>
</dbReference>
<evidence type="ECO:0000313" key="4">
    <source>
        <dbReference type="EMBL" id="MBO1269534.1"/>
    </source>
</evidence>
<dbReference type="Proteomes" id="UP000664164">
    <property type="component" value="Unassembled WGS sequence"/>
</dbReference>
<organism evidence="4 5">
    <name type="scientific">Arthrobacter cavernae</name>
    <dbReference type="NCBI Taxonomy" id="2817681"/>
    <lineage>
        <taxon>Bacteria</taxon>
        <taxon>Bacillati</taxon>
        <taxon>Actinomycetota</taxon>
        <taxon>Actinomycetes</taxon>
        <taxon>Micrococcales</taxon>
        <taxon>Micrococcaceae</taxon>
        <taxon>Arthrobacter</taxon>
    </lineage>
</organism>
<feature type="signal peptide" evidence="2">
    <location>
        <begin position="1"/>
        <end position="30"/>
    </location>
</feature>
<feature type="region of interest" description="Disordered" evidence="1">
    <location>
        <begin position="31"/>
        <end position="143"/>
    </location>
</feature>
<keyword evidence="2" id="KW-0732">Signal</keyword>
<keyword evidence="5" id="KW-1185">Reference proteome</keyword>
<dbReference type="AlphaFoldDB" id="A0A939KL35"/>
<dbReference type="EMBL" id="JAFNLL010000048">
    <property type="protein sequence ID" value="MBO1269534.1"/>
    <property type="molecule type" value="Genomic_DNA"/>
</dbReference>
<feature type="chain" id="PRO_5037488337" evidence="2">
    <location>
        <begin position="31"/>
        <end position="274"/>
    </location>
</feature>